<dbReference type="NCBIfam" id="NF011202">
    <property type="entry name" value="PRK14608.1"/>
    <property type="match status" value="1"/>
</dbReference>
<dbReference type="InterPro" id="IPR014721">
    <property type="entry name" value="Ribsml_uS5_D2-typ_fold_subgr"/>
</dbReference>
<comment type="similarity">
    <text evidence="1 9">Belongs to the GHMP kinase family. IspE subfamily.</text>
</comment>
<dbReference type="PANTHER" id="PTHR43527">
    <property type="entry name" value="4-DIPHOSPHOCYTIDYL-2-C-METHYL-D-ERYTHRITOL KINASE, CHLOROPLASTIC"/>
    <property type="match status" value="1"/>
</dbReference>
<dbReference type="HAMAP" id="MF_00061">
    <property type="entry name" value="IspE"/>
    <property type="match status" value="1"/>
</dbReference>
<feature type="binding site" evidence="9">
    <location>
        <begin position="100"/>
        <end position="110"/>
    </location>
    <ligand>
        <name>ATP</name>
        <dbReference type="ChEBI" id="CHEBI:30616"/>
    </ligand>
</feature>
<accession>A0A226BZY8</accession>
<evidence type="ECO:0000256" key="8">
    <source>
        <dbReference type="ARBA" id="ARBA00032554"/>
    </source>
</evidence>
<evidence type="ECO:0000256" key="7">
    <source>
        <dbReference type="ARBA" id="ARBA00022840"/>
    </source>
</evidence>
<gene>
    <name evidence="9" type="primary">ispE</name>
    <name evidence="12" type="ORF">CDO51_07500</name>
</gene>
<keyword evidence="13" id="KW-1185">Reference proteome</keyword>
<name>A0A226BZY8_9FIRM</name>
<feature type="domain" description="GHMP kinase N-terminal" evidence="10">
    <location>
        <begin position="73"/>
        <end position="150"/>
    </location>
</feature>
<evidence type="ECO:0000256" key="3">
    <source>
        <dbReference type="ARBA" id="ARBA00017473"/>
    </source>
</evidence>
<proteinExistence type="inferred from homology"/>
<comment type="caution">
    <text evidence="12">The sequence shown here is derived from an EMBL/GenBank/DDBJ whole genome shotgun (WGS) entry which is preliminary data.</text>
</comment>
<evidence type="ECO:0000256" key="4">
    <source>
        <dbReference type="ARBA" id="ARBA00022679"/>
    </source>
</evidence>
<reference evidence="12 13" key="1">
    <citation type="submission" date="2017-06" db="EMBL/GenBank/DDBJ databases">
        <title>Draft Genome Sequence of Natranaerobius trueperi halophilic, alkalithermophilic bacteria from soda lakes.</title>
        <authorList>
            <person name="Zhao B."/>
        </authorList>
    </citation>
    <scope>NUCLEOTIDE SEQUENCE [LARGE SCALE GENOMIC DNA]</scope>
    <source>
        <strain evidence="12 13">DSM 18760</strain>
    </source>
</reference>
<keyword evidence="6 9" id="KW-0418">Kinase</keyword>
<keyword evidence="5 9" id="KW-0547">Nucleotide-binding</keyword>
<keyword evidence="9" id="KW-0414">Isoprene biosynthesis</keyword>
<dbReference type="GO" id="GO:0005524">
    <property type="term" value="F:ATP binding"/>
    <property type="evidence" value="ECO:0007669"/>
    <property type="project" value="UniProtKB-UniRule"/>
</dbReference>
<keyword evidence="4 9" id="KW-0808">Transferase</keyword>
<feature type="active site" evidence="9">
    <location>
        <position position="142"/>
    </location>
</feature>
<evidence type="ECO:0000256" key="9">
    <source>
        <dbReference type="HAMAP-Rule" id="MF_00061"/>
    </source>
</evidence>
<dbReference type="AlphaFoldDB" id="A0A226BZY8"/>
<dbReference type="GO" id="GO:0016114">
    <property type="term" value="P:terpenoid biosynthetic process"/>
    <property type="evidence" value="ECO:0007669"/>
    <property type="project" value="UniProtKB-UniRule"/>
</dbReference>
<dbReference type="Gene3D" id="3.30.230.10">
    <property type="match status" value="1"/>
</dbReference>
<dbReference type="PIRSF" id="PIRSF010376">
    <property type="entry name" value="IspE"/>
    <property type="match status" value="1"/>
</dbReference>
<comment type="function">
    <text evidence="9">Catalyzes the phosphorylation of the position 2 hydroxy group of 4-diphosphocytidyl-2C-methyl-D-erythritol.</text>
</comment>
<dbReference type="GO" id="GO:0019288">
    <property type="term" value="P:isopentenyl diphosphate biosynthetic process, methylerythritol 4-phosphate pathway"/>
    <property type="evidence" value="ECO:0007669"/>
    <property type="project" value="UniProtKB-UniRule"/>
</dbReference>
<evidence type="ECO:0000256" key="6">
    <source>
        <dbReference type="ARBA" id="ARBA00022777"/>
    </source>
</evidence>
<dbReference type="PANTHER" id="PTHR43527:SF2">
    <property type="entry name" value="4-DIPHOSPHOCYTIDYL-2-C-METHYL-D-ERYTHRITOL KINASE, CHLOROPLASTIC"/>
    <property type="match status" value="1"/>
</dbReference>
<dbReference type="Proteomes" id="UP000214588">
    <property type="component" value="Unassembled WGS sequence"/>
</dbReference>
<comment type="pathway">
    <text evidence="9">Isoprenoid biosynthesis; isopentenyl diphosphate biosynthesis via DXP pathway; isopentenyl diphosphate from 1-deoxy-D-xylulose 5-phosphate: step 3/6.</text>
</comment>
<keyword evidence="7 9" id="KW-0067">ATP-binding</keyword>
<dbReference type="NCBIfam" id="TIGR00154">
    <property type="entry name" value="ispE"/>
    <property type="match status" value="1"/>
</dbReference>
<dbReference type="GO" id="GO:0050515">
    <property type="term" value="F:4-(cytidine 5'-diphospho)-2-C-methyl-D-erythritol kinase activity"/>
    <property type="evidence" value="ECO:0007669"/>
    <property type="project" value="UniProtKB-UniRule"/>
</dbReference>
<comment type="catalytic activity">
    <reaction evidence="9">
        <text>4-CDP-2-C-methyl-D-erythritol + ATP = 4-CDP-2-C-methyl-D-erythritol 2-phosphate + ADP + H(+)</text>
        <dbReference type="Rhea" id="RHEA:18437"/>
        <dbReference type="ChEBI" id="CHEBI:15378"/>
        <dbReference type="ChEBI" id="CHEBI:30616"/>
        <dbReference type="ChEBI" id="CHEBI:57823"/>
        <dbReference type="ChEBI" id="CHEBI:57919"/>
        <dbReference type="ChEBI" id="CHEBI:456216"/>
        <dbReference type="EC" id="2.7.1.148"/>
    </reaction>
</comment>
<evidence type="ECO:0000313" key="12">
    <source>
        <dbReference type="EMBL" id="OWZ83657.1"/>
    </source>
</evidence>
<dbReference type="InterPro" id="IPR020568">
    <property type="entry name" value="Ribosomal_Su5_D2-typ_SF"/>
</dbReference>
<dbReference type="SUPFAM" id="SSF55060">
    <property type="entry name" value="GHMP Kinase, C-terminal domain"/>
    <property type="match status" value="1"/>
</dbReference>
<dbReference type="UniPathway" id="UPA00056">
    <property type="reaction ID" value="UER00094"/>
</dbReference>
<dbReference type="EMBL" id="NIQC01000014">
    <property type="protein sequence ID" value="OWZ83657.1"/>
    <property type="molecule type" value="Genomic_DNA"/>
</dbReference>
<dbReference type="EC" id="2.7.1.148" evidence="2 9"/>
<dbReference type="SUPFAM" id="SSF54211">
    <property type="entry name" value="Ribosomal protein S5 domain 2-like"/>
    <property type="match status" value="1"/>
</dbReference>
<dbReference type="Gene3D" id="3.30.70.890">
    <property type="entry name" value="GHMP kinase, C-terminal domain"/>
    <property type="match status" value="1"/>
</dbReference>
<feature type="active site" evidence="9">
    <location>
        <position position="16"/>
    </location>
</feature>
<dbReference type="Pfam" id="PF08544">
    <property type="entry name" value="GHMP_kinases_C"/>
    <property type="match status" value="1"/>
</dbReference>
<protein>
    <recommendedName>
        <fullName evidence="3 9">4-diphosphocytidyl-2-C-methyl-D-erythritol kinase</fullName>
        <shortName evidence="9">CMK</shortName>
        <ecNumber evidence="2 9">2.7.1.148</ecNumber>
    </recommendedName>
    <alternativeName>
        <fullName evidence="8 9">4-(cytidine-5'-diphospho)-2-C-methyl-D-erythritol kinase</fullName>
    </alternativeName>
</protein>
<evidence type="ECO:0000256" key="2">
    <source>
        <dbReference type="ARBA" id="ARBA00012052"/>
    </source>
</evidence>
<dbReference type="Pfam" id="PF00288">
    <property type="entry name" value="GHMP_kinases_N"/>
    <property type="match status" value="1"/>
</dbReference>
<evidence type="ECO:0000313" key="13">
    <source>
        <dbReference type="Proteomes" id="UP000214588"/>
    </source>
</evidence>
<sequence>MFRVRDKTIKVEAPAKINLYLDVLEKRFDGYHEVKMVMQTVSLCDRLTISVDKSLEDVQLEVINADIPENDDNLIIKSIRLLQEYYQIPPLKIVVDKEIPVAAGLAGGSSDAAATIWGIAELLELQIKQEQLAYLASEIGSDVPFCLLGGTSLAEGRGEKLTNASTLPQCYILLVKPPFGVSTGQVYKAVNPTDEADSRADKIISALSKGSLYKVIENMYNKMENVVFGWHPELLDLTKRLLDFGALTVRMSGSGPTIFGVFESYLDAYNVKKSLLKEMPEHEIFLTTPRDKGVGKEH</sequence>
<feature type="domain" description="GHMP kinase C-terminal" evidence="11">
    <location>
        <begin position="204"/>
        <end position="279"/>
    </location>
</feature>
<evidence type="ECO:0000259" key="11">
    <source>
        <dbReference type="Pfam" id="PF08544"/>
    </source>
</evidence>
<evidence type="ECO:0000256" key="5">
    <source>
        <dbReference type="ARBA" id="ARBA00022741"/>
    </source>
</evidence>
<dbReference type="InterPro" id="IPR004424">
    <property type="entry name" value="IspE"/>
</dbReference>
<dbReference type="InterPro" id="IPR013750">
    <property type="entry name" value="GHMP_kinase_C_dom"/>
</dbReference>
<evidence type="ECO:0000256" key="1">
    <source>
        <dbReference type="ARBA" id="ARBA00009684"/>
    </source>
</evidence>
<organism evidence="12 13">
    <name type="scientific">Natranaerobius trueperi</name>
    <dbReference type="NCBI Taxonomy" id="759412"/>
    <lineage>
        <taxon>Bacteria</taxon>
        <taxon>Bacillati</taxon>
        <taxon>Bacillota</taxon>
        <taxon>Clostridia</taxon>
        <taxon>Natranaerobiales</taxon>
        <taxon>Natranaerobiaceae</taxon>
        <taxon>Natranaerobius</taxon>
    </lineage>
</organism>
<dbReference type="InterPro" id="IPR036554">
    <property type="entry name" value="GHMP_kinase_C_sf"/>
</dbReference>
<dbReference type="InterPro" id="IPR006204">
    <property type="entry name" value="GHMP_kinase_N_dom"/>
</dbReference>
<evidence type="ECO:0000259" key="10">
    <source>
        <dbReference type="Pfam" id="PF00288"/>
    </source>
</evidence>